<dbReference type="AlphaFoldDB" id="A0A2L2BPW3"/>
<keyword evidence="2" id="KW-0732">Signal</keyword>
<name>A0A2L2BPW3_9MICO</name>
<protein>
    <submittedName>
        <fullName evidence="4">Lipoprotein</fullName>
    </submittedName>
</protein>
<dbReference type="EMBL" id="CP026923">
    <property type="protein sequence ID" value="AVG23711.1"/>
    <property type="molecule type" value="Genomic_DNA"/>
</dbReference>
<evidence type="ECO:0000259" key="3">
    <source>
        <dbReference type="Pfam" id="PF22504"/>
    </source>
</evidence>
<reference evidence="4 5" key="1">
    <citation type="submission" date="2018-02" db="EMBL/GenBank/DDBJ databases">
        <title>Complete genome of the streamlined marine actinobacterium Pontimonas salivibrio CL-TW6 adapted to coastal planktonic lifestype.</title>
        <authorList>
            <person name="Cho B.C."/>
            <person name="Hardies S.C."/>
            <person name="Jang G.I."/>
            <person name="Hwang C.Y."/>
        </authorList>
    </citation>
    <scope>NUCLEOTIDE SEQUENCE [LARGE SCALE GENOMIC DNA]</scope>
    <source>
        <strain evidence="4 5">CL-TW6</strain>
    </source>
</reference>
<proteinExistence type="predicted"/>
<evidence type="ECO:0000256" key="1">
    <source>
        <dbReference type="SAM" id="MobiDB-lite"/>
    </source>
</evidence>
<keyword evidence="5" id="KW-1185">Reference proteome</keyword>
<feature type="region of interest" description="Disordered" evidence="1">
    <location>
        <begin position="22"/>
        <end position="55"/>
    </location>
</feature>
<gene>
    <name evidence="4" type="ORF">C3B54_11730</name>
</gene>
<dbReference type="KEGG" id="psai:C3B54_11730"/>
<sequence length="159" mass="16441">MKRCAGMLAAVTTLSVLAGCTGPTDTSPPAETSAGINEVQPNPDESSQPEAPPEFYPDLPAATNLPFFEHTLAESGAGVLPVSAEDITQALIGAGFQAADIEMTPEKSLIALPADSVSVAVAFAGECLVGQYTDEWLAVDVVAPLPDGRCLVLERETLD</sequence>
<keyword evidence="4" id="KW-0449">Lipoprotein</keyword>
<feature type="signal peptide" evidence="2">
    <location>
        <begin position="1"/>
        <end position="18"/>
    </location>
</feature>
<dbReference type="PROSITE" id="PS51257">
    <property type="entry name" value="PROKAR_LIPOPROTEIN"/>
    <property type="match status" value="1"/>
</dbReference>
<dbReference type="Proteomes" id="UP000243077">
    <property type="component" value="Chromosome"/>
</dbReference>
<feature type="compositionally biased region" description="Polar residues" evidence="1">
    <location>
        <begin position="39"/>
        <end position="49"/>
    </location>
</feature>
<feature type="chain" id="PRO_5038346918" evidence="2">
    <location>
        <begin position="19"/>
        <end position="159"/>
    </location>
</feature>
<evidence type="ECO:0000313" key="4">
    <source>
        <dbReference type="EMBL" id="AVG23711.1"/>
    </source>
</evidence>
<organism evidence="4 5">
    <name type="scientific">Pontimonas salivibrio</name>
    <dbReference type="NCBI Taxonomy" id="1159327"/>
    <lineage>
        <taxon>Bacteria</taxon>
        <taxon>Bacillati</taxon>
        <taxon>Actinomycetota</taxon>
        <taxon>Actinomycetes</taxon>
        <taxon>Micrococcales</taxon>
        <taxon>Microbacteriaceae</taxon>
        <taxon>Pontimonas</taxon>
    </lineage>
</organism>
<evidence type="ECO:0000256" key="2">
    <source>
        <dbReference type="SAM" id="SignalP"/>
    </source>
</evidence>
<dbReference type="InterPro" id="IPR054262">
    <property type="entry name" value="DUF6993"/>
</dbReference>
<evidence type="ECO:0000313" key="5">
    <source>
        <dbReference type="Proteomes" id="UP000243077"/>
    </source>
</evidence>
<dbReference type="RefSeq" id="WP_158665508.1">
    <property type="nucleotide sequence ID" value="NZ_CP026923.1"/>
</dbReference>
<accession>A0A2L2BPW3</accession>
<dbReference type="Pfam" id="PF22504">
    <property type="entry name" value="DUF6993"/>
    <property type="match status" value="1"/>
</dbReference>
<feature type="domain" description="DUF6993" evidence="3">
    <location>
        <begin position="81"/>
        <end position="152"/>
    </location>
</feature>
<dbReference type="OrthoDB" id="5125712at2"/>